<proteinExistence type="predicted"/>
<accession>A0AAV0Z3I7</accession>
<dbReference type="PANTHER" id="PTHR34145:SF54">
    <property type="entry name" value="FBD-ASSOCIATED F-BOX PLANT PROTEIN"/>
    <property type="match status" value="1"/>
</dbReference>
<reference evidence="3 4" key="1">
    <citation type="submission" date="2023-01" db="EMBL/GenBank/DDBJ databases">
        <authorList>
            <person name="Kreplak J."/>
        </authorList>
    </citation>
    <scope>NUCLEOTIDE SEQUENCE [LARGE SCALE GENOMIC DNA]</scope>
</reference>
<dbReference type="SUPFAM" id="SSF52047">
    <property type="entry name" value="RNI-like"/>
    <property type="match status" value="1"/>
</dbReference>
<dbReference type="InterPro" id="IPR055357">
    <property type="entry name" value="LRR_At1g61320_AtMIF1"/>
</dbReference>
<dbReference type="Pfam" id="PF00646">
    <property type="entry name" value="F-box"/>
    <property type="match status" value="1"/>
</dbReference>
<organism evidence="3 4">
    <name type="scientific">Vicia faba</name>
    <name type="common">Broad bean</name>
    <name type="synonym">Faba vulgaris</name>
    <dbReference type="NCBI Taxonomy" id="3906"/>
    <lineage>
        <taxon>Eukaryota</taxon>
        <taxon>Viridiplantae</taxon>
        <taxon>Streptophyta</taxon>
        <taxon>Embryophyta</taxon>
        <taxon>Tracheophyta</taxon>
        <taxon>Spermatophyta</taxon>
        <taxon>Magnoliopsida</taxon>
        <taxon>eudicotyledons</taxon>
        <taxon>Gunneridae</taxon>
        <taxon>Pentapetalae</taxon>
        <taxon>rosids</taxon>
        <taxon>fabids</taxon>
        <taxon>Fabales</taxon>
        <taxon>Fabaceae</taxon>
        <taxon>Papilionoideae</taxon>
        <taxon>50 kb inversion clade</taxon>
        <taxon>NPAAA clade</taxon>
        <taxon>Hologalegina</taxon>
        <taxon>IRL clade</taxon>
        <taxon>Fabeae</taxon>
        <taxon>Vicia</taxon>
    </lineage>
</organism>
<feature type="domain" description="F-box" evidence="1">
    <location>
        <begin position="13"/>
        <end position="48"/>
    </location>
</feature>
<protein>
    <recommendedName>
        <fullName evidence="5">F-box domain-containing protein</fullName>
    </recommendedName>
</protein>
<dbReference type="InterPro" id="IPR053772">
    <property type="entry name" value="At1g61320/At1g61330-like"/>
</dbReference>
<dbReference type="InterPro" id="IPR001810">
    <property type="entry name" value="F-box_dom"/>
</dbReference>
<dbReference type="InterPro" id="IPR036047">
    <property type="entry name" value="F-box-like_dom_sf"/>
</dbReference>
<feature type="domain" description="At1g61320/AtMIF1 LRR" evidence="2">
    <location>
        <begin position="75"/>
        <end position="407"/>
    </location>
</feature>
<dbReference type="PANTHER" id="PTHR34145">
    <property type="entry name" value="OS02G0105600 PROTEIN"/>
    <property type="match status" value="1"/>
</dbReference>
<name>A0AAV0Z3I7_VICFA</name>
<dbReference type="Pfam" id="PF23622">
    <property type="entry name" value="LRR_At1g61320_AtMIF1"/>
    <property type="match status" value="1"/>
</dbReference>
<dbReference type="AlphaFoldDB" id="A0AAV0Z3I7"/>
<dbReference type="SUPFAM" id="SSF81383">
    <property type="entry name" value="F-box domain"/>
    <property type="match status" value="1"/>
</dbReference>
<dbReference type="EMBL" id="OX451736">
    <property type="protein sequence ID" value="CAI8591237.1"/>
    <property type="molecule type" value="Genomic_DNA"/>
</dbReference>
<sequence length="464" mass="54398">MVILKNHSHSHVNLPEDIIQNIFTFLPIKDAIATSSTVASKYKRSWRHNRRLVFDIELYFKYNDQNLAKIVDHVFNSHEGAEIETFQLRINPYGIEVLLKKWLQICTQKNLEELDLHLFQSNFTVEFSVFNALHKLKTLKLARCVIELPQIPNGLKFLKTLCLHNLHITEDVFDILIKHCKMLQVVDLVQCFTIEKLNLIAREHKYFKKLKIVRCQDLKEIQIDSPTLHSFFYSGNFLIVRIAQGMQLYEASLIFIPSKNYIQSSKLEALVNDISHVSILTITPLLIEGISARIRDGVFREAQYCFMNLRELQLLMEGGMFCNPYDITMFLKNCPSLTKLFIDLDGYQFDLGVYWEMHQKHLLENCDHKFTQLNVVVLRNFKFLPAELELVKAILQRATILERMIFVPPKKKGRSMFKSEDAPRYDELFCSWRSSTRTRVMLHEKCVEMTFLNPTHSKSWIDAC</sequence>
<dbReference type="Gene3D" id="3.80.10.10">
    <property type="entry name" value="Ribonuclease Inhibitor"/>
    <property type="match status" value="1"/>
</dbReference>
<evidence type="ECO:0000313" key="3">
    <source>
        <dbReference type="EMBL" id="CAI8591237.1"/>
    </source>
</evidence>
<keyword evidence="4" id="KW-1185">Reference proteome</keyword>
<evidence type="ECO:0000259" key="2">
    <source>
        <dbReference type="Pfam" id="PF23622"/>
    </source>
</evidence>
<evidence type="ECO:0008006" key="5">
    <source>
        <dbReference type="Google" id="ProtNLM"/>
    </source>
</evidence>
<evidence type="ECO:0000313" key="4">
    <source>
        <dbReference type="Proteomes" id="UP001157006"/>
    </source>
</evidence>
<dbReference type="InterPro" id="IPR032675">
    <property type="entry name" value="LRR_dom_sf"/>
</dbReference>
<gene>
    <name evidence="3" type="ORF">VFH_I478400</name>
</gene>
<evidence type="ECO:0000259" key="1">
    <source>
        <dbReference type="Pfam" id="PF00646"/>
    </source>
</evidence>
<dbReference type="Proteomes" id="UP001157006">
    <property type="component" value="Chromosome 1L"/>
</dbReference>